<reference evidence="2" key="1">
    <citation type="submission" date="2023-04" db="EMBL/GenBank/DDBJ databases">
        <authorList>
            <consortium name="ELIXIR-Norway"/>
        </authorList>
    </citation>
    <scope>NUCLEOTIDE SEQUENCE [LARGE SCALE GENOMIC DNA]</scope>
</reference>
<evidence type="ECO:0000313" key="2">
    <source>
        <dbReference type="EMBL" id="CAI9181572.1"/>
    </source>
</evidence>
<evidence type="ECO:0000313" key="3">
    <source>
        <dbReference type="Proteomes" id="UP001176941"/>
    </source>
</evidence>
<dbReference type="InterPro" id="IPR036770">
    <property type="entry name" value="Ankyrin_rpt-contain_sf"/>
</dbReference>
<gene>
    <name evidence="2" type="ORF">MRATA1EN1_LOCUS30534</name>
</gene>
<protein>
    <submittedName>
        <fullName evidence="2">Uncharacterized protein</fullName>
    </submittedName>
</protein>
<dbReference type="SUPFAM" id="SSF48403">
    <property type="entry name" value="Ankyrin repeat"/>
    <property type="match status" value="1"/>
</dbReference>
<sequence length="181" mass="20648">MHEAQQRVPLGQILQQQHAMVQFPQLEMIERKCRQPEAKDSEMCKFSPVDCERVKESQDKKLKMVALEVIADQNDPERYKSLCDAVEKDYLETVRLLLSYGADPILNTYSGRTIMDMTQSKLMEMFLAEPNIKAGFNVLANPPGVDDQDDEEKIVGNASEFKFSDSPLLPCYNIQVCVAQR</sequence>
<comment type="similarity">
    <text evidence="1">Belongs to the BCOR family.</text>
</comment>
<organism evidence="2 3">
    <name type="scientific">Rangifer tarandus platyrhynchus</name>
    <name type="common">Svalbard reindeer</name>
    <dbReference type="NCBI Taxonomy" id="3082113"/>
    <lineage>
        <taxon>Eukaryota</taxon>
        <taxon>Metazoa</taxon>
        <taxon>Chordata</taxon>
        <taxon>Craniata</taxon>
        <taxon>Vertebrata</taxon>
        <taxon>Euteleostomi</taxon>
        <taxon>Mammalia</taxon>
        <taxon>Eutheria</taxon>
        <taxon>Laurasiatheria</taxon>
        <taxon>Artiodactyla</taxon>
        <taxon>Ruminantia</taxon>
        <taxon>Pecora</taxon>
        <taxon>Cervidae</taxon>
        <taxon>Odocoileinae</taxon>
        <taxon>Rangifer</taxon>
    </lineage>
</organism>
<keyword evidence="3" id="KW-1185">Reference proteome</keyword>
<accession>A0ABN9A992</accession>
<dbReference type="InterPro" id="IPR047144">
    <property type="entry name" value="BCOR-like"/>
</dbReference>
<proteinExistence type="inferred from homology"/>
<dbReference type="PANTHER" id="PTHR24117:SF8">
    <property type="entry name" value="BCL-6 COREPRESSOR"/>
    <property type="match status" value="1"/>
</dbReference>
<dbReference type="EMBL" id="OX460344">
    <property type="protein sequence ID" value="CAI9181572.1"/>
    <property type="molecule type" value="Genomic_DNA"/>
</dbReference>
<dbReference type="Proteomes" id="UP001176941">
    <property type="component" value="Chromosome Y"/>
</dbReference>
<name>A0ABN9A992_RANTA</name>
<dbReference type="PANTHER" id="PTHR24117">
    <property type="entry name" value="AGAP007537-PB"/>
    <property type="match status" value="1"/>
</dbReference>
<dbReference type="Gene3D" id="1.25.40.20">
    <property type="entry name" value="Ankyrin repeat-containing domain"/>
    <property type="match status" value="1"/>
</dbReference>
<evidence type="ECO:0000256" key="1">
    <source>
        <dbReference type="ARBA" id="ARBA00034703"/>
    </source>
</evidence>